<dbReference type="Pfam" id="PF19798">
    <property type="entry name" value="Sulfotransfer_5"/>
    <property type="match status" value="1"/>
</dbReference>
<dbReference type="PANTHER" id="PTHR42743">
    <property type="entry name" value="AMINO-ACID AMINOTRANSFERASE"/>
    <property type="match status" value="1"/>
</dbReference>
<keyword evidence="2" id="KW-0808">Transferase</keyword>
<dbReference type="GO" id="GO:0016740">
    <property type="term" value="F:transferase activity"/>
    <property type="evidence" value="ECO:0007669"/>
    <property type="project" value="UniProtKB-KW"/>
</dbReference>
<dbReference type="SUPFAM" id="SSF52540">
    <property type="entry name" value="P-loop containing nucleoside triphosphate hydrolases"/>
    <property type="match status" value="1"/>
</dbReference>
<dbReference type="Gene3D" id="3.40.50.300">
    <property type="entry name" value="P-loop containing nucleotide triphosphate hydrolases"/>
    <property type="match status" value="1"/>
</dbReference>
<dbReference type="InterPro" id="IPR050571">
    <property type="entry name" value="Class-IV_PLP-Dep_Aminotrnsfr"/>
</dbReference>
<dbReference type="AlphaFoldDB" id="A0A7K3WRT8"/>
<name>A0A7K3WRT8_9FLAO</name>
<evidence type="ECO:0000313" key="3">
    <source>
        <dbReference type="Proteomes" id="UP000486602"/>
    </source>
</evidence>
<dbReference type="EMBL" id="JAAGVY010000022">
    <property type="protein sequence ID" value="NEN24236.1"/>
    <property type="molecule type" value="Genomic_DNA"/>
</dbReference>
<comment type="caution">
    <text evidence="2">The sequence shown here is derived from an EMBL/GenBank/DDBJ whole genome shotgun (WGS) entry which is preliminary data.</text>
</comment>
<evidence type="ECO:0000256" key="1">
    <source>
        <dbReference type="ARBA" id="ARBA00009320"/>
    </source>
</evidence>
<gene>
    <name evidence="2" type="ORF">G3O08_12055</name>
</gene>
<sequence length="221" mass="25436">MYAFAQRGDTLVFDEPLYAHYLRSSDAKVYHPLAQEVLDTMENDGNKVVEMMLGKAEKPVLFFKQMTHHLINIDWAFLPEMINVILTRDPREMLPSYAKEIENPTMSDVGYAMHIELLEYLEANELPIIILDSKSILQSPENQLKKLCAALAIPFDEAMLTWVSGPIPEDGVWAKHWYGNVHKSTGFQPYEPKTSPFPERLKPLLNECLPLYERLKRISLS</sequence>
<keyword evidence="3" id="KW-1185">Reference proteome</keyword>
<comment type="similarity">
    <text evidence="1">Belongs to the class-IV pyridoxal-phosphate-dependent aminotransferase family.</text>
</comment>
<dbReference type="GO" id="GO:0019752">
    <property type="term" value="P:carboxylic acid metabolic process"/>
    <property type="evidence" value="ECO:0007669"/>
    <property type="project" value="TreeGrafter"/>
</dbReference>
<dbReference type="Proteomes" id="UP000486602">
    <property type="component" value="Unassembled WGS sequence"/>
</dbReference>
<evidence type="ECO:0000313" key="2">
    <source>
        <dbReference type="EMBL" id="NEN24236.1"/>
    </source>
</evidence>
<accession>A0A7K3WRT8</accession>
<reference evidence="2 3" key="1">
    <citation type="submission" date="2020-02" db="EMBL/GenBank/DDBJ databases">
        <title>Out from the shadows clarifying the taxonomy of the family Cryomorphaceae and related taxa by utilizing the GTDB taxonomic framework.</title>
        <authorList>
            <person name="Bowman J.P."/>
        </authorList>
    </citation>
    <scope>NUCLEOTIDE SEQUENCE [LARGE SCALE GENOMIC DNA]</scope>
    <source>
        <strain evidence="2 3">QSSC 1-22</strain>
    </source>
</reference>
<organism evidence="2 3">
    <name type="scientific">Cryomorpha ignava</name>
    <dbReference type="NCBI Taxonomy" id="101383"/>
    <lineage>
        <taxon>Bacteria</taxon>
        <taxon>Pseudomonadati</taxon>
        <taxon>Bacteroidota</taxon>
        <taxon>Flavobacteriia</taxon>
        <taxon>Flavobacteriales</taxon>
        <taxon>Cryomorphaceae</taxon>
        <taxon>Cryomorpha</taxon>
    </lineage>
</organism>
<protein>
    <submittedName>
        <fullName evidence="2">Sulfotransferase family protein</fullName>
    </submittedName>
</protein>
<dbReference type="InterPro" id="IPR027417">
    <property type="entry name" value="P-loop_NTPase"/>
</dbReference>
<proteinExistence type="inferred from homology"/>
<dbReference type="PANTHER" id="PTHR42743:SF11">
    <property type="entry name" value="AMINODEOXYCHORISMATE LYASE"/>
    <property type="match status" value="1"/>
</dbReference>